<comment type="catalytic activity">
    <reaction evidence="12">
        <text>L-seryl-[I-kappa-B protein] + ATP = O-phospho-L-seryl-[I-kappa-B protein] + ADP + H(+)</text>
        <dbReference type="Rhea" id="RHEA:19073"/>
        <dbReference type="Rhea" id="RHEA-COMP:13698"/>
        <dbReference type="Rhea" id="RHEA-COMP:13699"/>
        <dbReference type="ChEBI" id="CHEBI:15378"/>
        <dbReference type="ChEBI" id="CHEBI:29999"/>
        <dbReference type="ChEBI" id="CHEBI:30616"/>
        <dbReference type="ChEBI" id="CHEBI:83421"/>
        <dbReference type="ChEBI" id="CHEBI:456216"/>
        <dbReference type="EC" id="2.7.11.10"/>
    </reaction>
</comment>
<evidence type="ECO:0000256" key="12">
    <source>
        <dbReference type="ARBA" id="ARBA00048789"/>
    </source>
</evidence>
<dbReference type="GO" id="GO:0005634">
    <property type="term" value="C:nucleus"/>
    <property type="evidence" value="ECO:0007669"/>
    <property type="project" value="UniProtKB-SubCell"/>
</dbReference>
<evidence type="ECO:0000313" key="16">
    <source>
        <dbReference type="Ensembl" id="ENSATEP00000030253.1"/>
    </source>
</evidence>
<evidence type="ECO:0000256" key="6">
    <source>
        <dbReference type="ARBA" id="ARBA00022553"/>
    </source>
</evidence>
<dbReference type="FunFam" id="1.20.1270.250:FF:000002">
    <property type="entry name" value="Putative inhibitor of nuclear factor kappa-B kinase subunit beta"/>
    <property type="match status" value="1"/>
</dbReference>
<dbReference type="GO" id="GO:0005524">
    <property type="term" value="F:ATP binding"/>
    <property type="evidence" value="ECO:0007669"/>
    <property type="project" value="UniProtKB-KW"/>
</dbReference>
<dbReference type="AlphaFoldDB" id="A0A3Q1JHM5"/>
<reference evidence="16" key="1">
    <citation type="submission" date="2021-04" db="EMBL/GenBank/DDBJ databases">
        <authorList>
            <consortium name="Wellcome Sanger Institute Data Sharing"/>
        </authorList>
    </citation>
    <scope>NUCLEOTIDE SEQUENCE [LARGE SCALE GENOMIC DNA]</scope>
</reference>
<dbReference type="GO" id="GO:0008384">
    <property type="term" value="F:IkappaB kinase activity"/>
    <property type="evidence" value="ECO:0007669"/>
    <property type="project" value="UniProtKB-EC"/>
</dbReference>
<dbReference type="EC" id="2.7.11.10" evidence="3"/>
<reference evidence="16" key="2">
    <citation type="submission" date="2025-08" db="UniProtKB">
        <authorList>
            <consortium name="Ensembl"/>
        </authorList>
    </citation>
    <scope>IDENTIFICATION</scope>
</reference>
<feature type="domain" description="Protein kinase" evidence="14">
    <location>
        <begin position="15"/>
        <end position="301"/>
    </location>
</feature>
<keyword evidence="7" id="KW-0808">Transferase</keyword>
<name>A0A3Q1JHM5_ANATE</name>
<comment type="subcellular location">
    <subcellularLocation>
        <location evidence="2">Cytoplasm</location>
    </subcellularLocation>
    <subcellularLocation>
        <location evidence="1">Nucleus</location>
    </subcellularLocation>
</comment>
<keyword evidence="10" id="KW-0067">ATP-binding</keyword>
<dbReference type="Ensembl" id="ENSATET00000030711.3">
    <property type="protein sequence ID" value="ENSATEP00000030253.1"/>
    <property type="gene ID" value="ENSATEG00000020886.3"/>
</dbReference>
<dbReference type="InterPro" id="IPR008271">
    <property type="entry name" value="Ser/Thr_kinase_AS"/>
</dbReference>
<dbReference type="Gene3D" id="1.20.1270.250">
    <property type="match status" value="1"/>
</dbReference>
<protein>
    <recommendedName>
        <fullName evidence="3">IkappaB kinase</fullName>
        <ecNumber evidence="3">2.7.11.10</ecNumber>
    </recommendedName>
</protein>
<dbReference type="GeneTree" id="ENSGT00950000182937"/>
<keyword evidence="17" id="KW-1185">Reference proteome</keyword>
<proteinExistence type="predicted"/>
<dbReference type="InterPro" id="IPR046375">
    <property type="entry name" value="IKBKB_SDD_sf"/>
</dbReference>
<dbReference type="InterPro" id="IPR051180">
    <property type="entry name" value="IKK"/>
</dbReference>
<dbReference type="PANTHER" id="PTHR22969:SF7">
    <property type="entry name" value="INHIBITOR OF NUCLEAR FACTOR KAPPA-B KINASE SUBUNIT BETA"/>
    <property type="match status" value="1"/>
</dbReference>
<evidence type="ECO:0000256" key="3">
    <source>
        <dbReference type="ARBA" id="ARBA00012442"/>
    </source>
</evidence>
<dbReference type="GO" id="GO:0043588">
    <property type="term" value="P:skin development"/>
    <property type="evidence" value="ECO:0007669"/>
    <property type="project" value="Ensembl"/>
</dbReference>
<dbReference type="Gene3D" id="6.10.250.2110">
    <property type="match status" value="1"/>
</dbReference>
<dbReference type="InterPro" id="IPR041185">
    <property type="entry name" value="IKBKB_SDD"/>
</dbReference>
<keyword evidence="9" id="KW-0418">Kinase</keyword>
<dbReference type="InterPro" id="IPR000626">
    <property type="entry name" value="Ubiquitin-like_dom"/>
</dbReference>
<dbReference type="STRING" id="64144.ENSATEP00000030253"/>
<accession>A0A3Q1JHM5</accession>
<dbReference type="OMA" id="FMSLDWS"/>
<dbReference type="FunFam" id="1.10.510.10:FF:000147">
    <property type="entry name" value="Inhibitor of nuclear factor kappa-B kinase subunit beta"/>
    <property type="match status" value="1"/>
</dbReference>
<evidence type="ECO:0000256" key="13">
    <source>
        <dbReference type="SAM" id="MobiDB-lite"/>
    </source>
</evidence>
<evidence type="ECO:0000256" key="8">
    <source>
        <dbReference type="ARBA" id="ARBA00022741"/>
    </source>
</evidence>
<dbReference type="PROSITE" id="PS00108">
    <property type="entry name" value="PROTEIN_KINASE_ST"/>
    <property type="match status" value="1"/>
</dbReference>
<evidence type="ECO:0000256" key="10">
    <source>
        <dbReference type="ARBA" id="ARBA00022840"/>
    </source>
</evidence>
<keyword evidence="11" id="KW-0539">Nucleus</keyword>
<dbReference type="PANTHER" id="PTHR22969">
    <property type="entry name" value="IKB KINASE"/>
    <property type="match status" value="1"/>
</dbReference>
<dbReference type="InterPro" id="IPR000719">
    <property type="entry name" value="Prot_kinase_dom"/>
</dbReference>
<dbReference type="GO" id="GO:0033209">
    <property type="term" value="P:tumor necrosis factor-mediated signaling pathway"/>
    <property type="evidence" value="ECO:0007669"/>
    <property type="project" value="TreeGrafter"/>
</dbReference>
<dbReference type="FunFam" id="3.10.20.90:FF:000326">
    <property type="entry name" value="Inhibitor of kappa light polypeptide gene enhancer in B-cells, kinase beta"/>
    <property type="match status" value="1"/>
</dbReference>
<dbReference type="InterPro" id="IPR029071">
    <property type="entry name" value="Ubiquitin-like_domsf"/>
</dbReference>
<evidence type="ECO:0000256" key="7">
    <source>
        <dbReference type="ARBA" id="ARBA00022679"/>
    </source>
</evidence>
<keyword evidence="8" id="KW-0547">Nucleotide-binding</keyword>
<keyword evidence="5" id="KW-0723">Serine/threonine-protein kinase</keyword>
<keyword evidence="4" id="KW-0963">Cytoplasm</keyword>
<keyword evidence="6" id="KW-0597">Phosphoprotein</keyword>
<reference evidence="16" key="3">
    <citation type="submission" date="2025-09" db="UniProtKB">
        <authorList>
            <consortium name="Ensembl"/>
        </authorList>
    </citation>
    <scope>IDENTIFICATION</scope>
</reference>
<evidence type="ECO:0000256" key="9">
    <source>
        <dbReference type="ARBA" id="ARBA00022777"/>
    </source>
</evidence>
<feature type="domain" description="Ubiquitin-like" evidence="15">
    <location>
        <begin position="304"/>
        <end position="374"/>
    </location>
</feature>
<dbReference type="GO" id="GO:0032465">
    <property type="term" value="P:regulation of cytokinesis"/>
    <property type="evidence" value="ECO:0007669"/>
    <property type="project" value="Ensembl"/>
</dbReference>
<evidence type="ECO:0000259" key="14">
    <source>
        <dbReference type="PROSITE" id="PS50011"/>
    </source>
</evidence>
<dbReference type="Proteomes" id="UP000265040">
    <property type="component" value="Chromosome 9"/>
</dbReference>
<dbReference type="RefSeq" id="XP_026198587.1">
    <property type="nucleotide sequence ID" value="XM_026342802.1"/>
</dbReference>
<evidence type="ECO:0000259" key="15">
    <source>
        <dbReference type="PROSITE" id="PS50053"/>
    </source>
</evidence>
<gene>
    <name evidence="16" type="primary">IKBKB</name>
</gene>
<dbReference type="SMART" id="SM00220">
    <property type="entry name" value="S_TKc"/>
    <property type="match status" value="1"/>
</dbReference>
<evidence type="ECO:0000313" key="17">
    <source>
        <dbReference type="Proteomes" id="UP000265040"/>
    </source>
</evidence>
<dbReference type="Pfam" id="PF18397">
    <property type="entry name" value="IKBKB_SDD"/>
    <property type="match status" value="1"/>
</dbReference>
<dbReference type="Gene3D" id="3.10.20.90">
    <property type="entry name" value="Phosphatidylinositol 3-kinase Catalytic Subunit, Chain A, domain 1"/>
    <property type="match status" value="1"/>
</dbReference>
<dbReference type="GO" id="GO:0045944">
    <property type="term" value="P:positive regulation of transcription by RNA polymerase II"/>
    <property type="evidence" value="ECO:0007669"/>
    <property type="project" value="TreeGrafter"/>
</dbReference>
<evidence type="ECO:0000256" key="5">
    <source>
        <dbReference type="ARBA" id="ARBA00022527"/>
    </source>
</evidence>
<dbReference type="SUPFAM" id="SSF54236">
    <property type="entry name" value="Ubiquitin-like"/>
    <property type="match status" value="1"/>
</dbReference>
<sequence length="738" mass="85223">MNPVHLQQVQSCGHWELKERLGTGGFGNVTRWQNKETEEQIAIKQCRQELSERNRERWCLEIQIMKRLNHVNVVAAREVPEGMQKTVATNDLPLLAMEYCQGGDLRKYLNLLENCCGMREGSVLILLRDISSALTYLHNKRIIHRDLKPENIVLQQGEKRLIHKIIDLGYAKELDQSSLCTSFVGTLQYLAPELIERQKYTVTVDYWSFGTLVFECITGFRPFLPTWQPVPWHNKLRLKQDSDIVVYEDLSGDVRFSKHLPQPNNLNSLLLEKLERWLQLMLKWSPQERGKDPNTTPTDCFSQLEILLKLKLVHVLNMMSARILTYSVSDNETVAELQLRIEKDTNIPAANQELLLEAGLALEPHGAATQCAIDYTEIDGRRTDLPLVFLFDRSSCSYEPQFAPRALPENIRVVQSDPKRALPYSHLRRTCGQAWHTIRSLKEDWQRLQQGQKAAIMSLLRHNSSLSKQKNEMVSMHQRLTAKLEFFITSLHIDMDKYQEQTATGIASEKLLSVWREMEQTALSCGQAKVSELEEEMMQLQPDIVDVQRQPWRSGEALDTLEGKAMELFRKLREKHRDQRCPGDGQEVVRLVVQAVQFYERKLKDFYTHLSKTAVCRQRVMELLPKVEGVVQRMAESEQVLMSLQEKRQRELWNLLKVACSKVRSPVSGSPDGLRTPSSVPPLLTPRPSLQQFDEPLVEESRTFESRLQSLLHDTIQESESSMEMLREWTWLSGSDLS</sequence>
<dbReference type="GO" id="GO:0008385">
    <property type="term" value="C:IkappaB kinase complex"/>
    <property type="evidence" value="ECO:0007669"/>
    <property type="project" value="TreeGrafter"/>
</dbReference>
<dbReference type="PROSITE" id="PS50053">
    <property type="entry name" value="UBIQUITIN_2"/>
    <property type="match status" value="1"/>
</dbReference>
<feature type="region of interest" description="Disordered" evidence="13">
    <location>
        <begin position="664"/>
        <end position="686"/>
    </location>
</feature>
<dbReference type="InterPro" id="IPR011009">
    <property type="entry name" value="Kinase-like_dom_sf"/>
</dbReference>
<evidence type="ECO:0000256" key="4">
    <source>
        <dbReference type="ARBA" id="ARBA00022490"/>
    </source>
</evidence>
<dbReference type="PROSITE" id="PS50011">
    <property type="entry name" value="PROTEIN_KINASE_DOM"/>
    <property type="match status" value="1"/>
</dbReference>
<evidence type="ECO:0000256" key="11">
    <source>
        <dbReference type="ARBA" id="ARBA00023242"/>
    </source>
</evidence>
<dbReference type="OrthoDB" id="267381at2759"/>
<dbReference type="Gene3D" id="1.10.510.10">
    <property type="entry name" value="Transferase(Phosphotransferase) domain 1"/>
    <property type="match status" value="1"/>
</dbReference>
<dbReference type="GeneID" id="113150342"/>
<evidence type="ECO:0000256" key="1">
    <source>
        <dbReference type="ARBA" id="ARBA00004123"/>
    </source>
</evidence>
<dbReference type="SUPFAM" id="SSF56112">
    <property type="entry name" value="Protein kinase-like (PK-like)"/>
    <property type="match status" value="1"/>
</dbReference>
<dbReference type="Pfam" id="PF00069">
    <property type="entry name" value="Pkinase"/>
    <property type="match status" value="1"/>
</dbReference>
<organism evidence="16 17">
    <name type="scientific">Anabas testudineus</name>
    <name type="common">Climbing perch</name>
    <name type="synonym">Anthias testudineus</name>
    <dbReference type="NCBI Taxonomy" id="64144"/>
    <lineage>
        <taxon>Eukaryota</taxon>
        <taxon>Metazoa</taxon>
        <taxon>Chordata</taxon>
        <taxon>Craniata</taxon>
        <taxon>Vertebrata</taxon>
        <taxon>Euteleostomi</taxon>
        <taxon>Actinopterygii</taxon>
        <taxon>Neopterygii</taxon>
        <taxon>Teleostei</taxon>
        <taxon>Neoteleostei</taxon>
        <taxon>Acanthomorphata</taxon>
        <taxon>Anabantaria</taxon>
        <taxon>Anabantiformes</taxon>
        <taxon>Anabantoidei</taxon>
        <taxon>Anabantidae</taxon>
        <taxon>Anabas</taxon>
    </lineage>
</organism>
<evidence type="ECO:0000256" key="2">
    <source>
        <dbReference type="ARBA" id="ARBA00004496"/>
    </source>
</evidence>